<feature type="compositionally biased region" description="Low complexity" evidence="1">
    <location>
        <begin position="38"/>
        <end position="71"/>
    </location>
</feature>
<feature type="compositionally biased region" description="Basic and acidic residues" evidence="1">
    <location>
        <begin position="72"/>
        <end position="85"/>
    </location>
</feature>
<dbReference type="OrthoDB" id="17089at2759"/>
<evidence type="ECO:0000256" key="1">
    <source>
        <dbReference type="SAM" id="MobiDB-lite"/>
    </source>
</evidence>
<dbReference type="GO" id="GO:0005743">
    <property type="term" value="C:mitochondrial inner membrane"/>
    <property type="evidence" value="ECO:0007669"/>
    <property type="project" value="TreeGrafter"/>
</dbReference>
<proteinExistence type="predicted"/>
<keyword evidence="3" id="KW-1185">Reference proteome</keyword>
<evidence type="ECO:0000313" key="3">
    <source>
        <dbReference type="Proteomes" id="UP000198372"/>
    </source>
</evidence>
<dbReference type="PANTHER" id="PTHR28106">
    <property type="entry name" value="MITOCHONDRIAL ATPASE COMPLEX SUBUNIT ATP10"/>
    <property type="match status" value="1"/>
</dbReference>
<sequence length="378" mass="42241">MFASTLGRSTRALVYVSTRPAIASSSSCAPSCSFSTTFVSSSSSTPPSSTNSPSTATSTRPSTTPSISPDSHLTDSEAELKKVEQRNTAPPPYLSRALGLMNKPSTDPVTREEWKRNLLSKERRLSERKHLVKQISKGYFNDYNELRHQGGKKWIAPNTLIREDLSLYFPDIEGVALANKAKTHTTDLFKGKVSLVAIATFKSSEVGFLETSHVGEPKSGRKLTAREWQEHVNSFVRPALSDMKHEPLFQYVYVGSSYKGDHWPARVVDQLLAGPPPPQINAQENPLKSFLVTMFLSSLRRQIPAQHQATYLLSHQSLEYVREPLGMTNKHVGYVYLVDWTGKVRWAGCDWATLNEEEALRKCCHVLVERCRKDQGGE</sequence>
<dbReference type="AlphaFoldDB" id="A0A238FB95"/>
<dbReference type="Proteomes" id="UP000198372">
    <property type="component" value="Unassembled WGS sequence"/>
</dbReference>
<dbReference type="Pfam" id="PF05176">
    <property type="entry name" value="ATP-synt_10"/>
    <property type="match status" value="2"/>
</dbReference>
<gene>
    <name evidence="2" type="ORF">BQ2448_2710</name>
</gene>
<dbReference type="PANTHER" id="PTHR28106:SF1">
    <property type="entry name" value="MITOCHONDRIAL ATPASE COMPLEX SUBUNIT ATP10"/>
    <property type="match status" value="1"/>
</dbReference>
<organism evidence="2 3">
    <name type="scientific">Microbotryum intermedium</name>
    <dbReference type="NCBI Taxonomy" id="269621"/>
    <lineage>
        <taxon>Eukaryota</taxon>
        <taxon>Fungi</taxon>
        <taxon>Dikarya</taxon>
        <taxon>Basidiomycota</taxon>
        <taxon>Pucciniomycotina</taxon>
        <taxon>Microbotryomycetes</taxon>
        <taxon>Microbotryales</taxon>
        <taxon>Microbotryaceae</taxon>
        <taxon>Microbotryum</taxon>
    </lineage>
</organism>
<dbReference type="STRING" id="269621.A0A238FB95"/>
<reference evidence="3" key="1">
    <citation type="submission" date="2016-09" db="EMBL/GenBank/DDBJ databases">
        <authorList>
            <person name="Jeantristanb JTB J.-T."/>
            <person name="Ricardo R."/>
        </authorList>
    </citation>
    <scope>NUCLEOTIDE SEQUENCE [LARGE SCALE GENOMIC DNA]</scope>
</reference>
<dbReference type="InterPro" id="IPR007849">
    <property type="entry name" value="ATP10"/>
</dbReference>
<dbReference type="EMBL" id="FMSP01000007">
    <property type="protein sequence ID" value="SCV71122.1"/>
    <property type="molecule type" value="Genomic_DNA"/>
</dbReference>
<dbReference type="GO" id="GO:0033615">
    <property type="term" value="P:mitochondrial proton-transporting ATP synthase complex assembly"/>
    <property type="evidence" value="ECO:0007669"/>
    <property type="project" value="TreeGrafter"/>
</dbReference>
<name>A0A238FB95_9BASI</name>
<evidence type="ECO:0000313" key="2">
    <source>
        <dbReference type="EMBL" id="SCV71122.1"/>
    </source>
</evidence>
<accession>A0A238FB95</accession>
<feature type="region of interest" description="Disordered" evidence="1">
    <location>
        <begin position="38"/>
        <end position="109"/>
    </location>
</feature>
<protein>
    <submittedName>
        <fullName evidence="2">BQ2448_2710 protein</fullName>
    </submittedName>
</protein>